<keyword evidence="3" id="KW-1185">Reference proteome</keyword>
<proteinExistence type="predicted"/>
<evidence type="ECO:0000313" key="2">
    <source>
        <dbReference type="EMBL" id="SON48529.1"/>
    </source>
</evidence>
<protein>
    <recommendedName>
        <fullName evidence="1">DUF4007 domain-containing protein</fullName>
    </recommendedName>
</protein>
<feature type="domain" description="DUF4007" evidence="1">
    <location>
        <begin position="8"/>
        <end position="303"/>
    </location>
</feature>
<gene>
    <name evidence="2" type="ORF">VTAP4600_A0550</name>
</gene>
<sequence>MNKYTARFSGHQTFPLRYGWLYKFYQTSQLEGFDTLSADDLMVEWGVGKNMVDGVKYWAGRVGIYEQTDGHKVSDEYFQIDQQDKHLENISSLWLVHWLLCRDVSELTAYRIFFNFYNGQTVDKESLLVFIKELFATKQFESDTKKKSILQLPADNSLTKDISTFFLTYAKGKANKVSEDSFSSPLSELGLLKQFDRQKFLCELEPRNTLSDQVFTFALIDYFSMLSGKDSATTMSFDSFLLDPGSPARVFRMAQTEVENRLERASELTSGLIGWTDTQGLRQIQIKDIDVLNNKNTFLAKIYK</sequence>
<dbReference type="KEGG" id="vta:A0550"/>
<accession>A0A2N8Z9D7</accession>
<dbReference type="InterPro" id="IPR025248">
    <property type="entry name" value="DUF4007"/>
</dbReference>
<organism evidence="2 3">
    <name type="scientific">Vibrio tapetis subsp. tapetis</name>
    <dbReference type="NCBI Taxonomy" id="1671868"/>
    <lineage>
        <taxon>Bacteria</taxon>
        <taxon>Pseudomonadati</taxon>
        <taxon>Pseudomonadota</taxon>
        <taxon>Gammaproteobacteria</taxon>
        <taxon>Vibrionales</taxon>
        <taxon>Vibrionaceae</taxon>
        <taxon>Vibrio</taxon>
    </lineage>
</organism>
<evidence type="ECO:0000259" key="1">
    <source>
        <dbReference type="Pfam" id="PF13182"/>
    </source>
</evidence>
<dbReference type="Proteomes" id="UP000235828">
    <property type="component" value="Chromosome A"/>
</dbReference>
<dbReference type="EMBL" id="LT960611">
    <property type="protein sequence ID" value="SON48529.1"/>
    <property type="molecule type" value="Genomic_DNA"/>
</dbReference>
<evidence type="ECO:0000313" key="3">
    <source>
        <dbReference type="Proteomes" id="UP000235828"/>
    </source>
</evidence>
<name>A0A2N8Z9D7_9VIBR</name>
<dbReference type="AlphaFoldDB" id="A0A2N8Z9D7"/>
<reference evidence="2 3" key="1">
    <citation type="submission" date="2017-10" db="EMBL/GenBank/DDBJ databases">
        <authorList>
            <person name="Banno H."/>
            <person name="Chua N.-H."/>
        </authorList>
    </citation>
    <scope>NUCLEOTIDE SEQUENCE [LARGE SCALE GENOMIC DNA]</scope>
    <source>
        <strain evidence="2">Vibrio tapetis CECT4600</strain>
    </source>
</reference>
<dbReference type="RefSeq" id="WP_172443052.1">
    <property type="nucleotide sequence ID" value="NZ_LT960611.1"/>
</dbReference>
<dbReference type="Pfam" id="PF13182">
    <property type="entry name" value="DUF4007"/>
    <property type="match status" value="1"/>
</dbReference>